<keyword evidence="1" id="KW-1133">Transmembrane helix</keyword>
<feature type="transmembrane region" description="Helical" evidence="1">
    <location>
        <begin position="158"/>
        <end position="180"/>
    </location>
</feature>
<protein>
    <submittedName>
        <fullName evidence="2">Uncharacterized protein</fullName>
    </submittedName>
</protein>
<feature type="transmembrane region" description="Helical" evidence="1">
    <location>
        <begin position="74"/>
        <end position="92"/>
    </location>
</feature>
<keyword evidence="3" id="KW-1185">Reference proteome</keyword>
<dbReference type="OrthoDB" id="268344at2"/>
<dbReference type="Proteomes" id="UP000319143">
    <property type="component" value="Unassembled WGS sequence"/>
</dbReference>
<organism evidence="2 3">
    <name type="scientific">Novipirellula artificiosorum</name>
    <dbReference type="NCBI Taxonomy" id="2528016"/>
    <lineage>
        <taxon>Bacteria</taxon>
        <taxon>Pseudomonadati</taxon>
        <taxon>Planctomycetota</taxon>
        <taxon>Planctomycetia</taxon>
        <taxon>Pirellulales</taxon>
        <taxon>Pirellulaceae</taxon>
        <taxon>Novipirellula</taxon>
    </lineage>
</organism>
<evidence type="ECO:0000256" key="1">
    <source>
        <dbReference type="SAM" id="Phobius"/>
    </source>
</evidence>
<feature type="transmembrane region" description="Helical" evidence="1">
    <location>
        <begin position="43"/>
        <end position="62"/>
    </location>
</feature>
<feature type="transmembrane region" description="Helical" evidence="1">
    <location>
        <begin position="98"/>
        <end position="118"/>
    </location>
</feature>
<dbReference type="RefSeq" id="WP_146528732.1">
    <property type="nucleotide sequence ID" value="NZ_SJPV01000008.1"/>
</dbReference>
<dbReference type="AlphaFoldDB" id="A0A5C6DBZ3"/>
<reference evidence="2 3" key="1">
    <citation type="submission" date="2019-02" db="EMBL/GenBank/DDBJ databases">
        <title>Deep-cultivation of Planctomycetes and their phenomic and genomic characterization uncovers novel biology.</title>
        <authorList>
            <person name="Wiegand S."/>
            <person name="Jogler M."/>
            <person name="Boedeker C."/>
            <person name="Pinto D."/>
            <person name="Vollmers J."/>
            <person name="Rivas-Marin E."/>
            <person name="Kohn T."/>
            <person name="Peeters S.H."/>
            <person name="Heuer A."/>
            <person name="Rast P."/>
            <person name="Oberbeckmann S."/>
            <person name="Bunk B."/>
            <person name="Jeske O."/>
            <person name="Meyerdierks A."/>
            <person name="Storesund J.E."/>
            <person name="Kallscheuer N."/>
            <person name="Luecker S."/>
            <person name="Lage O.M."/>
            <person name="Pohl T."/>
            <person name="Merkel B.J."/>
            <person name="Hornburger P."/>
            <person name="Mueller R.-W."/>
            <person name="Bruemmer F."/>
            <person name="Labrenz M."/>
            <person name="Spormann A.M."/>
            <person name="Op Den Camp H."/>
            <person name="Overmann J."/>
            <person name="Amann R."/>
            <person name="Jetten M.S.M."/>
            <person name="Mascher T."/>
            <person name="Medema M.H."/>
            <person name="Devos D.P."/>
            <person name="Kaster A.-K."/>
            <person name="Ovreas L."/>
            <person name="Rohde M."/>
            <person name="Galperin M.Y."/>
            <person name="Jogler C."/>
        </authorList>
    </citation>
    <scope>NUCLEOTIDE SEQUENCE [LARGE SCALE GENOMIC DNA]</scope>
    <source>
        <strain evidence="2 3">Poly41</strain>
    </source>
</reference>
<feature type="transmembrane region" description="Helical" evidence="1">
    <location>
        <begin position="130"/>
        <end position="152"/>
    </location>
</feature>
<name>A0A5C6DBZ3_9BACT</name>
<keyword evidence="1" id="KW-0812">Transmembrane</keyword>
<comment type="caution">
    <text evidence="2">The sequence shown here is derived from an EMBL/GenBank/DDBJ whole genome shotgun (WGS) entry which is preliminary data.</text>
</comment>
<accession>A0A5C6DBZ3</accession>
<evidence type="ECO:0000313" key="2">
    <source>
        <dbReference type="EMBL" id="TWU34332.1"/>
    </source>
</evidence>
<keyword evidence="1" id="KW-0472">Membrane</keyword>
<sequence length="239" mass="25855">MSESPSFKKPLLYALIVSVIAGAILGIILVLRNTWGWFEVRVMLTTVIIAVSSLCGLACDLSKTPFGMNLLPRSGLVMTGIAAVMLLLGMWGDLQSELFWKSAIVICIAAVATVHVCLLSIAKLAGRFRWVYFIGTQIIFGLAALLSVIIFAEIDSEGVWRFVAAMSIVAAAISLVIPILHRISRMESRSDALLMPIDLRSVASIDEEIASMQKKIAHLQQLRNEIGGNACKPTNVADG</sequence>
<proteinExistence type="predicted"/>
<dbReference type="EMBL" id="SJPV01000008">
    <property type="protein sequence ID" value="TWU34332.1"/>
    <property type="molecule type" value="Genomic_DNA"/>
</dbReference>
<evidence type="ECO:0000313" key="3">
    <source>
        <dbReference type="Proteomes" id="UP000319143"/>
    </source>
</evidence>
<feature type="transmembrane region" description="Helical" evidence="1">
    <location>
        <begin position="12"/>
        <end position="31"/>
    </location>
</feature>
<gene>
    <name evidence="2" type="ORF">Poly41_44790</name>
</gene>